<evidence type="ECO:0000313" key="2">
    <source>
        <dbReference type="EMBL" id="GMH52036.1"/>
    </source>
</evidence>
<dbReference type="Proteomes" id="UP001162640">
    <property type="component" value="Unassembled WGS sequence"/>
</dbReference>
<proteinExistence type="predicted"/>
<reference evidence="3" key="1">
    <citation type="journal article" date="2023" name="Commun. Biol.">
        <title>Genome analysis of Parmales, the sister group of diatoms, reveals the evolutionary specialization of diatoms from phago-mixotrophs to photoautotrophs.</title>
        <authorList>
            <person name="Ban H."/>
            <person name="Sato S."/>
            <person name="Yoshikawa S."/>
            <person name="Yamada K."/>
            <person name="Nakamura Y."/>
            <person name="Ichinomiya M."/>
            <person name="Sato N."/>
            <person name="Blanc-Mathieu R."/>
            <person name="Endo H."/>
            <person name="Kuwata A."/>
            <person name="Ogata H."/>
        </authorList>
    </citation>
    <scope>NUCLEOTIDE SEQUENCE [LARGE SCALE GENOMIC DNA]</scope>
</reference>
<comment type="caution">
    <text evidence="2">The sequence shown here is derived from an EMBL/GenBank/DDBJ whole genome shotgun (WGS) entry which is preliminary data.</text>
</comment>
<organism evidence="2 3">
    <name type="scientific">Triparma laevis f. inornata</name>
    <dbReference type="NCBI Taxonomy" id="1714386"/>
    <lineage>
        <taxon>Eukaryota</taxon>
        <taxon>Sar</taxon>
        <taxon>Stramenopiles</taxon>
        <taxon>Ochrophyta</taxon>
        <taxon>Bolidophyceae</taxon>
        <taxon>Parmales</taxon>
        <taxon>Triparmaceae</taxon>
        <taxon>Triparma</taxon>
    </lineage>
</organism>
<feature type="region of interest" description="Disordered" evidence="1">
    <location>
        <begin position="109"/>
        <end position="131"/>
    </location>
</feature>
<feature type="compositionally biased region" description="Basic and acidic residues" evidence="1">
    <location>
        <begin position="9"/>
        <end position="25"/>
    </location>
</feature>
<feature type="region of interest" description="Disordered" evidence="1">
    <location>
        <begin position="1"/>
        <end position="39"/>
    </location>
</feature>
<evidence type="ECO:0000256" key="1">
    <source>
        <dbReference type="SAM" id="MobiDB-lite"/>
    </source>
</evidence>
<feature type="compositionally biased region" description="Basic and acidic residues" evidence="1">
    <location>
        <begin position="109"/>
        <end position="119"/>
    </location>
</feature>
<feature type="compositionally biased region" description="Acidic residues" evidence="1">
    <location>
        <begin position="26"/>
        <end position="35"/>
    </location>
</feature>
<name>A0A9W6ZGW3_9STRA</name>
<dbReference type="AlphaFoldDB" id="A0A9W6ZGW3"/>
<evidence type="ECO:0000313" key="3">
    <source>
        <dbReference type="Proteomes" id="UP001162640"/>
    </source>
</evidence>
<accession>A0A9W6ZGW3</accession>
<protein>
    <submittedName>
        <fullName evidence="2">Uncharacterized protein</fullName>
    </submittedName>
</protein>
<dbReference type="EMBL" id="BLQM01000024">
    <property type="protein sequence ID" value="GMH52036.1"/>
    <property type="molecule type" value="Genomic_DNA"/>
</dbReference>
<sequence>MSKSVASESLDHNESRETNGKKGLENEENEDEEGILEIPPAECLTISTTVSTAPAATDDFMHTVKFKNLFVSFVHEQTLMALSVLNKEWNGVADALIDKGVRSGELMVHDGKDVRKEANPPHAANSNKSKQ</sequence>
<gene>
    <name evidence="2" type="ORF">TL16_g01144</name>
</gene>